<accession>A0A4Z0GUL0</accession>
<name>A0A4Z0GUL0_9BACL</name>
<protein>
    <submittedName>
        <fullName evidence="2">Alpha/beta hydrolase</fullName>
    </submittedName>
</protein>
<dbReference type="Gene3D" id="1.10.10.10">
    <property type="entry name" value="Winged helix-like DNA-binding domain superfamily/Winged helix DNA-binding domain"/>
    <property type="match status" value="1"/>
</dbReference>
<organism evidence="2 3">
    <name type="scientific">Sporolactobacillus shoreae</name>
    <dbReference type="NCBI Taxonomy" id="1465501"/>
    <lineage>
        <taxon>Bacteria</taxon>
        <taxon>Bacillati</taxon>
        <taxon>Bacillota</taxon>
        <taxon>Bacilli</taxon>
        <taxon>Bacillales</taxon>
        <taxon>Sporolactobacillaceae</taxon>
        <taxon>Sporolactobacillus</taxon>
    </lineage>
</organism>
<dbReference type="RefSeq" id="WP_135347343.1">
    <property type="nucleotide sequence ID" value="NZ_SRJD01000002.1"/>
</dbReference>
<evidence type="ECO:0000313" key="2">
    <source>
        <dbReference type="EMBL" id="TGA99948.1"/>
    </source>
</evidence>
<dbReference type="GO" id="GO:0016020">
    <property type="term" value="C:membrane"/>
    <property type="evidence" value="ECO:0007669"/>
    <property type="project" value="TreeGrafter"/>
</dbReference>
<evidence type="ECO:0000259" key="1">
    <source>
        <dbReference type="Pfam" id="PF00561"/>
    </source>
</evidence>
<dbReference type="GO" id="GO:0016787">
    <property type="term" value="F:hydrolase activity"/>
    <property type="evidence" value="ECO:0007669"/>
    <property type="project" value="UniProtKB-KW"/>
</dbReference>
<dbReference type="PANTHER" id="PTHR43798">
    <property type="entry name" value="MONOACYLGLYCEROL LIPASE"/>
    <property type="match status" value="1"/>
</dbReference>
<dbReference type="InterPro" id="IPR000073">
    <property type="entry name" value="AB_hydrolase_1"/>
</dbReference>
<gene>
    <name evidence="2" type="ORF">E4665_03090</name>
</gene>
<dbReference type="InterPro" id="IPR029058">
    <property type="entry name" value="AB_hydrolase_fold"/>
</dbReference>
<comment type="caution">
    <text evidence="2">The sequence shown here is derived from an EMBL/GenBank/DDBJ whole genome shotgun (WGS) entry which is preliminary data.</text>
</comment>
<dbReference type="Proteomes" id="UP000298347">
    <property type="component" value="Unassembled WGS sequence"/>
</dbReference>
<keyword evidence="2" id="KW-0378">Hydrolase</keyword>
<dbReference type="EMBL" id="SRJD01000002">
    <property type="protein sequence ID" value="TGA99948.1"/>
    <property type="molecule type" value="Genomic_DNA"/>
</dbReference>
<dbReference type="PANTHER" id="PTHR43798:SF33">
    <property type="entry name" value="HYDROLASE, PUTATIVE (AFU_ORTHOLOGUE AFUA_2G14860)-RELATED"/>
    <property type="match status" value="1"/>
</dbReference>
<reference evidence="2 3" key="1">
    <citation type="journal article" date="2015" name="Int. J. Syst. Evol. Microbiol.">
        <title>Sporolactobacillus shoreae sp. nov. and Sporolactobacillus spathodeae sp. nov., two spore-forming lactic acid bacteria isolated from tree barks in Thailand.</title>
        <authorList>
            <person name="Thamacharoensuk T."/>
            <person name="Kitahara M."/>
            <person name="Ohkuma M."/>
            <person name="Thongchul N."/>
            <person name="Tanasupawat S."/>
        </authorList>
    </citation>
    <scope>NUCLEOTIDE SEQUENCE [LARGE SCALE GENOMIC DNA]</scope>
    <source>
        <strain evidence="2 3">BK92</strain>
    </source>
</reference>
<dbReference type="Pfam" id="PF00561">
    <property type="entry name" value="Abhydrolase_1"/>
    <property type="match status" value="1"/>
</dbReference>
<feature type="domain" description="AB hydrolase-1" evidence="1">
    <location>
        <begin position="23"/>
        <end position="243"/>
    </location>
</feature>
<keyword evidence="3" id="KW-1185">Reference proteome</keyword>
<evidence type="ECO:0000313" key="3">
    <source>
        <dbReference type="Proteomes" id="UP000298347"/>
    </source>
</evidence>
<dbReference type="InterPro" id="IPR036388">
    <property type="entry name" value="WH-like_DNA-bd_sf"/>
</dbReference>
<dbReference type="AlphaFoldDB" id="A0A4Z0GUL0"/>
<proteinExistence type="predicted"/>
<dbReference type="InterPro" id="IPR050266">
    <property type="entry name" value="AB_hydrolase_sf"/>
</dbReference>
<sequence length="508" mass="57525">MKTLQMENYQLLYSFNFSGPHLPTVLLIHGMMTDSRQWSLMLGSLSAHANILVYDAYGHGRTGLTDEPLTMGKMVSEAHALIDYLGVDRIHLAGCGMGSNLCYELAKRYPDRVASMTLMSSLFFIQEGFLSERLGFLSKLIDVDRDLIIDKWAEDSFSRLTEKKVALFRNGLQTIPTRIVKEQIAELMRIYNPADFHFIDELGSITIPTLILHGSDDTIVPAQLAAIFSICIPNSLWQIIPEAAQQIPLDQPEAAARLLLKFISGEKGPIHSFPIYQELTDKYLQILKSGLAQSKSDGHLLRINVLRDIVVLWNHEPIEGKWNQRGAKELLLYLILHQGTASREELISTFLLDLPAERARNNLRVRINHLNQIFHSFHEPDVHEVLLIGESTLALNAEIESDIGDYLARLKAFPELNLPLKKQASSFVDLLREYDPANFSTFRSDWIFSLTDEIETNLANVLEILIPKLKAEKSFGLAREVLQSARSIEPYDGFCDEQLAEMHYSGMF</sequence>
<dbReference type="PRINTS" id="PR00111">
    <property type="entry name" value="ABHYDROLASE"/>
</dbReference>
<dbReference type="OrthoDB" id="9805423at2"/>
<dbReference type="Gene3D" id="3.40.50.1820">
    <property type="entry name" value="alpha/beta hydrolase"/>
    <property type="match status" value="1"/>
</dbReference>
<dbReference type="SUPFAM" id="SSF53474">
    <property type="entry name" value="alpha/beta-Hydrolases"/>
    <property type="match status" value="1"/>
</dbReference>